<organism evidence="2">
    <name type="scientific">Cylindrotheca closterium</name>
    <dbReference type="NCBI Taxonomy" id="2856"/>
    <lineage>
        <taxon>Eukaryota</taxon>
        <taxon>Sar</taxon>
        <taxon>Stramenopiles</taxon>
        <taxon>Ochrophyta</taxon>
        <taxon>Bacillariophyta</taxon>
        <taxon>Bacillariophyceae</taxon>
        <taxon>Bacillariophycidae</taxon>
        <taxon>Bacillariales</taxon>
        <taxon>Bacillariaceae</taxon>
        <taxon>Cylindrotheca</taxon>
    </lineage>
</organism>
<evidence type="ECO:0008006" key="3">
    <source>
        <dbReference type="Google" id="ProtNLM"/>
    </source>
</evidence>
<dbReference type="AlphaFoldDB" id="A0A2U9GHS6"/>
<dbReference type="Gene3D" id="3.30.70.1730">
    <property type="match status" value="1"/>
</dbReference>
<comment type="similarity">
    <text evidence="1">Belongs to the universal ribosomal protein uL10 family.</text>
</comment>
<sequence length="153" mass="18202">MDFNLKDYQIFKLKKYFKNNGFFFLFHSAKLSLNQWITVEQELKKLKLNYYKTLNGTTLKTFEKSIYKNSSPIITNFVILIDSKFKTTEFDLERLTKDLKPSFSLISLKLNNKIYSSAQLKGVKSLSYKKNMFNLHRSLDQHLKTSYRLTNKK</sequence>
<geneLocation type="mitochondrion" evidence="2"/>
<name>A0A2U9GHS6_9STRA</name>
<dbReference type="InterPro" id="IPR043141">
    <property type="entry name" value="Ribosomal_uL10-like_sf"/>
</dbReference>
<dbReference type="EMBL" id="MG271845">
    <property type="protein sequence ID" value="AWQ64047.1"/>
    <property type="molecule type" value="Genomic_DNA"/>
</dbReference>
<keyword evidence="2" id="KW-0496">Mitochondrion</keyword>
<proteinExistence type="inferred from homology"/>
<evidence type="ECO:0000256" key="1">
    <source>
        <dbReference type="ARBA" id="ARBA00008889"/>
    </source>
</evidence>
<dbReference type="GeneID" id="36957302"/>
<accession>A0A2U9GHS6</accession>
<gene>
    <name evidence="2" type="primary">orf153</name>
</gene>
<evidence type="ECO:0000313" key="2">
    <source>
        <dbReference type="EMBL" id="AWQ64047.1"/>
    </source>
</evidence>
<dbReference type="SUPFAM" id="SSF160369">
    <property type="entry name" value="Ribosomal protein L10-like"/>
    <property type="match status" value="1"/>
</dbReference>
<reference evidence="2" key="1">
    <citation type="journal article" date="2018" name="Genome Biol. Evol.">
        <title>Recurrent loss, horizontal transfer, and the obscure origins of mitochondrial introns in diatoms (Bacillariophyta).</title>
        <authorList>
            <person name="Guillory W.X."/>
            <person name="Onyshchenko A."/>
            <person name="Ruck E.C."/>
            <person name="Parks M."/>
            <person name="Nakov T."/>
            <person name="Wickett N.J."/>
            <person name="Alverson A.J."/>
        </authorList>
    </citation>
    <scope>NUCLEOTIDE SEQUENCE</scope>
    <source>
        <strain evidence="2">CCMP1855</strain>
    </source>
</reference>
<dbReference type="RefSeq" id="YP_009495400.1">
    <property type="nucleotide sequence ID" value="NC_037986.1"/>
</dbReference>
<protein>
    <recommendedName>
        <fullName evidence="3">Ribosomal protein L10</fullName>
    </recommendedName>
</protein>